<keyword evidence="3" id="KW-1185">Reference proteome</keyword>
<comment type="caution">
    <text evidence="2">The sequence shown here is derived from an EMBL/GenBank/DDBJ whole genome shotgun (WGS) entry which is preliminary data.</text>
</comment>
<feature type="transmembrane region" description="Helical" evidence="1">
    <location>
        <begin position="37"/>
        <end position="60"/>
    </location>
</feature>
<evidence type="ECO:0000313" key="2">
    <source>
        <dbReference type="EMBL" id="KAK9759578.1"/>
    </source>
</evidence>
<reference evidence="2 3" key="1">
    <citation type="submission" date="2023-04" db="EMBL/GenBank/DDBJ databases">
        <title>Genome of Basidiobolus ranarum AG-B5.</title>
        <authorList>
            <person name="Stajich J.E."/>
            <person name="Carter-House D."/>
            <person name="Gryganskyi A."/>
        </authorList>
    </citation>
    <scope>NUCLEOTIDE SEQUENCE [LARGE SCALE GENOMIC DNA]</scope>
    <source>
        <strain evidence="2 3">AG-B5</strain>
    </source>
</reference>
<feature type="transmembrane region" description="Helical" evidence="1">
    <location>
        <begin position="139"/>
        <end position="159"/>
    </location>
</feature>
<feature type="transmembrane region" description="Helical" evidence="1">
    <location>
        <begin position="80"/>
        <end position="101"/>
    </location>
</feature>
<dbReference type="EMBL" id="JASJQH010003568">
    <property type="protein sequence ID" value="KAK9759578.1"/>
    <property type="molecule type" value="Genomic_DNA"/>
</dbReference>
<evidence type="ECO:0000313" key="3">
    <source>
        <dbReference type="Proteomes" id="UP001479436"/>
    </source>
</evidence>
<feature type="transmembrane region" description="Helical" evidence="1">
    <location>
        <begin position="113"/>
        <end position="133"/>
    </location>
</feature>
<proteinExistence type="predicted"/>
<keyword evidence="1" id="KW-0472">Membrane</keyword>
<evidence type="ECO:0000256" key="1">
    <source>
        <dbReference type="SAM" id="Phobius"/>
    </source>
</evidence>
<organism evidence="2 3">
    <name type="scientific">Basidiobolus ranarum</name>
    <dbReference type="NCBI Taxonomy" id="34480"/>
    <lineage>
        <taxon>Eukaryota</taxon>
        <taxon>Fungi</taxon>
        <taxon>Fungi incertae sedis</taxon>
        <taxon>Zoopagomycota</taxon>
        <taxon>Entomophthoromycotina</taxon>
        <taxon>Basidiobolomycetes</taxon>
        <taxon>Basidiobolales</taxon>
        <taxon>Basidiobolaceae</taxon>
        <taxon>Basidiobolus</taxon>
    </lineage>
</organism>
<protein>
    <submittedName>
        <fullName evidence="2">Uncharacterized protein</fullName>
    </submittedName>
</protein>
<keyword evidence="1" id="KW-1133">Transmembrane helix</keyword>
<dbReference type="Proteomes" id="UP001479436">
    <property type="component" value="Unassembled WGS sequence"/>
</dbReference>
<name>A0ABR2WDL5_9FUNG</name>
<accession>A0ABR2WDL5</accession>
<sequence>MKRAHTANTSTPEEISKSWEPARHITYKGTKVASTTLISIQLFTALTVSIILGIIVWSISHDSRISTDSQPDLKNLLDTHYMSLVMYILTTVNTVTGLLGIKKDCRKMLNIYLVFNIITMLFKIASGCLYIVWHSKSHAIFVMSPSLIDLLCIISVYILRKRIKSTSCSAYVKEAEITSNLA</sequence>
<keyword evidence="1" id="KW-0812">Transmembrane</keyword>
<gene>
    <name evidence="2" type="ORF">K7432_017286</name>
</gene>